<sequence>MRATFNKLHDTGTLPKPEDGSPPKQLALASAGWGLIPNPPNAPHPDYLETLMEIGMQIAPKSQCKSNVPYVDEYETFCTDNAQGALCGGDSGGGLQFLIPDRSKLVVYGVLSTGPENCKGEVDVFALTATKLTRINEVMAVHP</sequence>
<proteinExistence type="predicted"/>
<name>A0A3P6THQ2_DIBLA</name>
<dbReference type="GO" id="GO:0006508">
    <property type="term" value="P:proteolysis"/>
    <property type="evidence" value="ECO:0007669"/>
    <property type="project" value="InterPro"/>
</dbReference>
<feature type="region of interest" description="Disordered" evidence="1">
    <location>
        <begin position="1"/>
        <end position="26"/>
    </location>
</feature>
<protein>
    <recommendedName>
        <fullName evidence="2">Peptidase S1 domain-containing protein</fullName>
    </recommendedName>
</protein>
<feature type="domain" description="Peptidase S1" evidence="2">
    <location>
        <begin position="6"/>
        <end position="126"/>
    </location>
</feature>
<accession>A0A3P6THQ2</accession>
<dbReference type="EMBL" id="UYRU01044744">
    <property type="protein sequence ID" value="VDK87612.1"/>
    <property type="molecule type" value="Genomic_DNA"/>
</dbReference>
<evidence type="ECO:0000313" key="4">
    <source>
        <dbReference type="Proteomes" id="UP000281553"/>
    </source>
</evidence>
<dbReference type="GO" id="GO:0004252">
    <property type="term" value="F:serine-type endopeptidase activity"/>
    <property type="evidence" value="ECO:0007669"/>
    <property type="project" value="InterPro"/>
</dbReference>
<evidence type="ECO:0000259" key="2">
    <source>
        <dbReference type="Pfam" id="PF00089"/>
    </source>
</evidence>
<evidence type="ECO:0000256" key="1">
    <source>
        <dbReference type="SAM" id="MobiDB-lite"/>
    </source>
</evidence>
<dbReference type="Pfam" id="PF00089">
    <property type="entry name" value="Trypsin"/>
    <property type="match status" value="1"/>
</dbReference>
<keyword evidence="4" id="KW-1185">Reference proteome</keyword>
<dbReference type="InterPro" id="IPR001254">
    <property type="entry name" value="Trypsin_dom"/>
</dbReference>
<dbReference type="Proteomes" id="UP000281553">
    <property type="component" value="Unassembled WGS sequence"/>
</dbReference>
<reference evidence="3 4" key="1">
    <citation type="submission" date="2018-11" db="EMBL/GenBank/DDBJ databases">
        <authorList>
            <consortium name="Pathogen Informatics"/>
        </authorList>
    </citation>
    <scope>NUCLEOTIDE SEQUENCE [LARGE SCALE GENOMIC DNA]</scope>
</reference>
<dbReference type="InterPro" id="IPR009003">
    <property type="entry name" value="Peptidase_S1_PA"/>
</dbReference>
<evidence type="ECO:0000313" key="3">
    <source>
        <dbReference type="EMBL" id="VDK87612.1"/>
    </source>
</evidence>
<dbReference type="SUPFAM" id="SSF50494">
    <property type="entry name" value="Trypsin-like serine proteases"/>
    <property type="match status" value="1"/>
</dbReference>
<organism evidence="3 4">
    <name type="scientific">Dibothriocephalus latus</name>
    <name type="common">Fish tapeworm</name>
    <name type="synonym">Diphyllobothrium latum</name>
    <dbReference type="NCBI Taxonomy" id="60516"/>
    <lineage>
        <taxon>Eukaryota</taxon>
        <taxon>Metazoa</taxon>
        <taxon>Spiralia</taxon>
        <taxon>Lophotrochozoa</taxon>
        <taxon>Platyhelminthes</taxon>
        <taxon>Cestoda</taxon>
        <taxon>Eucestoda</taxon>
        <taxon>Diphyllobothriidea</taxon>
        <taxon>Diphyllobothriidae</taxon>
        <taxon>Dibothriocephalus</taxon>
    </lineage>
</organism>
<gene>
    <name evidence="3" type="ORF">DILT_LOCUS4049</name>
</gene>
<dbReference type="InterPro" id="IPR043504">
    <property type="entry name" value="Peptidase_S1_PA_chymotrypsin"/>
</dbReference>
<dbReference type="Gene3D" id="2.40.10.10">
    <property type="entry name" value="Trypsin-like serine proteases"/>
    <property type="match status" value="1"/>
</dbReference>
<dbReference type="AlphaFoldDB" id="A0A3P6THQ2"/>